<accession>A0A2I1GAQ0</accession>
<sequence length="87" mass="10433">MDHRDYKINEISNDDTKTTSYTINNLEEPTSQSYGSLSHRRIIRERRNRRELRKYAHAHALYSIRRLPVQVTNNPLMNQFFNGSTFF</sequence>
<dbReference type="VEuPathDB" id="FungiDB:FUN_017152"/>
<evidence type="ECO:0000313" key="2">
    <source>
        <dbReference type="Proteomes" id="UP000234323"/>
    </source>
</evidence>
<reference evidence="1 2" key="1">
    <citation type="submission" date="2015-10" db="EMBL/GenBank/DDBJ databases">
        <title>Genome analyses suggest a sexual origin of heterokaryosis in a supposedly ancient asexual fungus.</title>
        <authorList>
            <person name="Ropars J."/>
            <person name="Sedzielewska K."/>
            <person name="Noel J."/>
            <person name="Charron P."/>
            <person name="Farinelli L."/>
            <person name="Marton T."/>
            <person name="Kruger M."/>
            <person name="Pelin A."/>
            <person name="Brachmann A."/>
            <person name="Corradi N."/>
        </authorList>
    </citation>
    <scope>NUCLEOTIDE SEQUENCE [LARGE SCALE GENOMIC DNA]</scope>
    <source>
        <strain evidence="1 2">A4</strain>
    </source>
</reference>
<dbReference type="Proteomes" id="UP000234323">
    <property type="component" value="Unassembled WGS sequence"/>
</dbReference>
<dbReference type="AlphaFoldDB" id="A0A2I1GAQ0"/>
<protein>
    <submittedName>
        <fullName evidence="1">Uncharacterized protein</fullName>
    </submittedName>
</protein>
<dbReference type="EMBL" id="LLXI01000272">
    <property type="protein sequence ID" value="PKY43715.1"/>
    <property type="molecule type" value="Genomic_DNA"/>
</dbReference>
<gene>
    <name evidence="1" type="ORF">RhiirA4_399068</name>
</gene>
<comment type="caution">
    <text evidence="1">The sequence shown here is derived from an EMBL/GenBank/DDBJ whole genome shotgun (WGS) entry which is preliminary data.</text>
</comment>
<keyword evidence="2" id="KW-1185">Reference proteome</keyword>
<name>A0A2I1GAQ0_9GLOM</name>
<evidence type="ECO:0000313" key="1">
    <source>
        <dbReference type="EMBL" id="PKY43715.1"/>
    </source>
</evidence>
<proteinExistence type="predicted"/>
<organism evidence="1 2">
    <name type="scientific">Rhizophagus irregularis</name>
    <dbReference type="NCBI Taxonomy" id="588596"/>
    <lineage>
        <taxon>Eukaryota</taxon>
        <taxon>Fungi</taxon>
        <taxon>Fungi incertae sedis</taxon>
        <taxon>Mucoromycota</taxon>
        <taxon>Glomeromycotina</taxon>
        <taxon>Glomeromycetes</taxon>
        <taxon>Glomerales</taxon>
        <taxon>Glomeraceae</taxon>
        <taxon>Rhizophagus</taxon>
    </lineage>
</organism>